<name>A0ABD0K8Y6_9CAEN</name>
<dbReference type="PANTHER" id="PTHR31872">
    <property type="entry name" value="TRANSMEMBRANE PROTEIN 179"/>
    <property type="match status" value="1"/>
</dbReference>
<feature type="transmembrane region" description="Helical" evidence="6">
    <location>
        <begin position="7"/>
        <end position="27"/>
    </location>
</feature>
<evidence type="ECO:0000256" key="4">
    <source>
        <dbReference type="ARBA" id="ARBA00023136"/>
    </source>
</evidence>
<evidence type="ECO:0008006" key="9">
    <source>
        <dbReference type="Google" id="ProtNLM"/>
    </source>
</evidence>
<evidence type="ECO:0000313" key="8">
    <source>
        <dbReference type="Proteomes" id="UP001519460"/>
    </source>
</evidence>
<dbReference type="InterPro" id="IPR059010">
    <property type="entry name" value="TMEM179-179B"/>
</dbReference>
<comment type="subcellular location">
    <subcellularLocation>
        <location evidence="1">Membrane</location>
        <topology evidence="1">Multi-pass membrane protein</topology>
    </subcellularLocation>
</comment>
<accession>A0ABD0K8Y6</accession>
<comment type="caution">
    <text evidence="7">The sequence shown here is derived from an EMBL/GenBank/DDBJ whole genome shotgun (WGS) entry which is preliminary data.</text>
</comment>
<organism evidence="7 8">
    <name type="scientific">Batillaria attramentaria</name>
    <dbReference type="NCBI Taxonomy" id="370345"/>
    <lineage>
        <taxon>Eukaryota</taxon>
        <taxon>Metazoa</taxon>
        <taxon>Spiralia</taxon>
        <taxon>Lophotrochozoa</taxon>
        <taxon>Mollusca</taxon>
        <taxon>Gastropoda</taxon>
        <taxon>Caenogastropoda</taxon>
        <taxon>Sorbeoconcha</taxon>
        <taxon>Cerithioidea</taxon>
        <taxon>Batillariidae</taxon>
        <taxon>Batillaria</taxon>
    </lineage>
</organism>
<feature type="transmembrane region" description="Helical" evidence="6">
    <location>
        <begin position="70"/>
        <end position="94"/>
    </location>
</feature>
<keyword evidence="8" id="KW-1185">Reference proteome</keyword>
<evidence type="ECO:0000256" key="1">
    <source>
        <dbReference type="ARBA" id="ARBA00004141"/>
    </source>
</evidence>
<dbReference type="InterPro" id="IPR029673">
    <property type="entry name" value="TMEM179"/>
</dbReference>
<comment type="similarity">
    <text evidence="5">Belongs to the TMEM179 family.</text>
</comment>
<dbReference type="Pfam" id="PF26158">
    <property type="entry name" value="Claudin_TMEM179-179B"/>
    <property type="match status" value="1"/>
</dbReference>
<protein>
    <recommendedName>
        <fullName evidence="9">Transmembrane protein 179</fullName>
    </recommendedName>
</protein>
<sequence>MGLGNILLLAQVTICLILFILSFFMFVPVSVNLDDFDGHCLLYATGKWKAEGGEIDLDVINWGSTSPCNFAVFTGVVVMLTSLFYVVWYSILLFKAVDSSWLDAFISAGLSFLLMIFSFASALNISVGFRDWCSLVTAPKGNIVSCEDGDIVPFGKKFGIDTRHFYTEFEMAQFGAWSVWIFQLSMFVLTIIKLYRYHRQEAFLTSMTRERQRLLQRVQGQSYQDPVST</sequence>
<gene>
    <name evidence="7" type="ORF">BaRGS_00025239</name>
</gene>
<keyword evidence="2 6" id="KW-0812">Transmembrane</keyword>
<proteinExistence type="inferred from homology"/>
<dbReference type="PANTHER" id="PTHR31872:SF4">
    <property type="entry name" value="TRANSMEMBRANE PROTEIN 179"/>
    <property type="match status" value="1"/>
</dbReference>
<feature type="transmembrane region" description="Helical" evidence="6">
    <location>
        <begin position="174"/>
        <end position="195"/>
    </location>
</feature>
<evidence type="ECO:0000256" key="2">
    <source>
        <dbReference type="ARBA" id="ARBA00022692"/>
    </source>
</evidence>
<keyword evidence="4 6" id="KW-0472">Membrane</keyword>
<dbReference type="Proteomes" id="UP001519460">
    <property type="component" value="Unassembled WGS sequence"/>
</dbReference>
<evidence type="ECO:0000256" key="3">
    <source>
        <dbReference type="ARBA" id="ARBA00022989"/>
    </source>
</evidence>
<dbReference type="AlphaFoldDB" id="A0ABD0K8Y6"/>
<reference evidence="7 8" key="1">
    <citation type="journal article" date="2023" name="Sci. Data">
        <title>Genome assembly of the Korean intertidal mud-creeper Batillaria attramentaria.</title>
        <authorList>
            <person name="Patra A.K."/>
            <person name="Ho P.T."/>
            <person name="Jun S."/>
            <person name="Lee S.J."/>
            <person name="Kim Y."/>
            <person name="Won Y.J."/>
        </authorList>
    </citation>
    <scope>NUCLEOTIDE SEQUENCE [LARGE SCALE GENOMIC DNA]</scope>
    <source>
        <strain evidence="7">Wonlab-2016</strain>
    </source>
</reference>
<evidence type="ECO:0000256" key="6">
    <source>
        <dbReference type="SAM" id="Phobius"/>
    </source>
</evidence>
<evidence type="ECO:0000256" key="5">
    <source>
        <dbReference type="ARBA" id="ARBA00093776"/>
    </source>
</evidence>
<feature type="transmembrane region" description="Helical" evidence="6">
    <location>
        <begin position="101"/>
        <end position="122"/>
    </location>
</feature>
<keyword evidence="3 6" id="KW-1133">Transmembrane helix</keyword>
<dbReference type="EMBL" id="JACVVK020000225">
    <property type="protein sequence ID" value="KAK7483565.1"/>
    <property type="molecule type" value="Genomic_DNA"/>
</dbReference>
<evidence type="ECO:0000313" key="7">
    <source>
        <dbReference type="EMBL" id="KAK7483565.1"/>
    </source>
</evidence>